<sequence length="305" mass="31617">MNDLVSHLQSLDPPAATVVLLAVASLVLVLREPITGRRSFARFRVEEAAEGEPARLRHYRSWTLQGCTSAILAVALVLALPGVGLADIGARWPSWPSGDSVASSAVRGMIAGVLLMIVVVALAMLVRRWRSRRAAASAPTAAAASVESEAPSAGPRGQMAAVLPMLPRTAAGRRGWAMLSLSAGVTEEITYRGLLLLTLAVVLPSDAPTALLVTVAAVSFGLAHWYQGWTGIVSTGIFGALMAGLFLVTGSLLLPMVLHTLVDLRALMLPVPAEPATTRIGTAADGEATAGTTSSVTPAPRPDPS</sequence>
<feature type="compositionally biased region" description="Low complexity" evidence="1">
    <location>
        <begin position="281"/>
        <end position="293"/>
    </location>
</feature>
<keyword evidence="4" id="KW-0482">Metalloprotease</keyword>
<evidence type="ECO:0000256" key="2">
    <source>
        <dbReference type="SAM" id="Phobius"/>
    </source>
</evidence>
<evidence type="ECO:0000256" key="1">
    <source>
        <dbReference type="SAM" id="MobiDB-lite"/>
    </source>
</evidence>
<gene>
    <name evidence="4" type="ORF">HZZ10_16820</name>
</gene>
<evidence type="ECO:0000313" key="5">
    <source>
        <dbReference type="Proteomes" id="UP000561011"/>
    </source>
</evidence>
<keyword evidence="2" id="KW-0472">Membrane</keyword>
<keyword evidence="2" id="KW-0812">Transmembrane</keyword>
<dbReference type="Pfam" id="PF02517">
    <property type="entry name" value="Rce1-like"/>
    <property type="match status" value="1"/>
</dbReference>
<evidence type="ECO:0000259" key="3">
    <source>
        <dbReference type="Pfam" id="PF02517"/>
    </source>
</evidence>
<dbReference type="GO" id="GO:0006508">
    <property type="term" value="P:proteolysis"/>
    <property type="evidence" value="ECO:0007669"/>
    <property type="project" value="UniProtKB-KW"/>
</dbReference>
<accession>A0A853EXQ9</accession>
<feature type="transmembrane region" description="Helical" evidence="2">
    <location>
        <begin position="232"/>
        <end position="258"/>
    </location>
</feature>
<feature type="transmembrane region" description="Helical" evidence="2">
    <location>
        <begin position="15"/>
        <end position="34"/>
    </location>
</feature>
<evidence type="ECO:0000313" key="4">
    <source>
        <dbReference type="EMBL" id="NYS95180.1"/>
    </source>
</evidence>
<protein>
    <submittedName>
        <fullName evidence="4">CPBP family intramembrane metalloprotease</fullName>
    </submittedName>
</protein>
<comment type="caution">
    <text evidence="4">The sequence shown here is derived from an EMBL/GenBank/DDBJ whole genome shotgun (WGS) entry which is preliminary data.</text>
</comment>
<keyword evidence="2" id="KW-1133">Transmembrane helix</keyword>
<keyword evidence="5" id="KW-1185">Reference proteome</keyword>
<dbReference type="RefSeq" id="WP_179914391.1">
    <property type="nucleotide sequence ID" value="NZ_JACBYE010000059.1"/>
</dbReference>
<dbReference type="GO" id="GO:0004175">
    <property type="term" value="F:endopeptidase activity"/>
    <property type="evidence" value="ECO:0007669"/>
    <property type="project" value="UniProtKB-ARBA"/>
</dbReference>
<feature type="region of interest" description="Disordered" evidence="1">
    <location>
        <begin position="280"/>
        <end position="305"/>
    </location>
</feature>
<dbReference type="GO" id="GO:0008237">
    <property type="term" value="F:metallopeptidase activity"/>
    <property type="evidence" value="ECO:0007669"/>
    <property type="project" value="UniProtKB-KW"/>
</dbReference>
<dbReference type="InterPro" id="IPR003675">
    <property type="entry name" value="Rce1/LyrA-like_dom"/>
</dbReference>
<keyword evidence="4" id="KW-0645">Protease</keyword>
<organism evidence="4 5">
    <name type="scientific">Sanguibacter inulinus</name>
    <dbReference type="NCBI Taxonomy" id="60922"/>
    <lineage>
        <taxon>Bacteria</taxon>
        <taxon>Bacillati</taxon>
        <taxon>Actinomycetota</taxon>
        <taxon>Actinomycetes</taxon>
        <taxon>Micrococcales</taxon>
        <taxon>Sanguibacteraceae</taxon>
        <taxon>Sanguibacter</taxon>
    </lineage>
</organism>
<reference evidence="4 5" key="1">
    <citation type="submission" date="2020-07" db="EMBL/GenBank/DDBJ databases">
        <title>MOT database genomes.</title>
        <authorList>
            <person name="Joseph S."/>
            <person name="Aduse-Opoku J."/>
            <person name="Hashim A."/>
            <person name="Wade W."/>
            <person name="Curtis M."/>
        </authorList>
    </citation>
    <scope>NUCLEOTIDE SEQUENCE [LARGE SCALE GENOMIC DNA]</scope>
    <source>
        <strain evidence="4 5">DSM 100099</strain>
    </source>
</reference>
<feature type="domain" description="CAAX prenyl protease 2/Lysostaphin resistance protein A-like" evidence="3">
    <location>
        <begin position="176"/>
        <end position="264"/>
    </location>
</feature>
<name>A0A853EXQ9_9MICO</name>
<feature type="transmembrane region" description="Helical" evidence="2">
    <location>
        <begin position="105"/>
        <end position="126"/>
    </location>
</feature>
<dbReference type="GO" id="GO:0080120">
    <property type="term" value="P:CAAX-box protein maturation"/>
    <property type="evidence" value="ECO:0007669"/>
    <property type="project" value="UniProtKB-ARBA"/>
</dbReference>
<proteinExistence type="predicted"/>
<dbReference type="AlphaFoldDB" id="A0A853EXQ9"/>
<feature type="transmembrane region" description="Helical" evidence="2">
    <location>
        <begin position="62"/>
        <end position="85"/>
    </location>
</feature>
<dbReference type="EMBL" id="JACBYE010000059">
    <property type="protein sequence ID" value="NYS95180.1"/>
    <property type="molecule type" value="Genomic_DNA"/>
</dbReference>
<feature type="transmembrane region" description="Helical" evidence="2">
    <location>
        <begin position="194"/>
        <end position="226"/>
    </location>
</feature>
<dbReference type="Proteomes" id="UP000561011">
    <property type="component" value="Unassembled WGS sequence"/>
</dbReference>
<keyword evidence="4" id="KW-0378">Hydrolase</keyword>